<dbReference type="SUPFAM" id="SSF53098">
    <property type="entry name" value="Ribonuclease H-like"/>
    <property type="match status" value="1"/>
</dbReference>
<evidence type="ECO:0000313" key="2">
    <source>
        <dbReference type="EMBL" id="CAG9701529.1"/>
    </source>
</evidence>
<dbReference type="InterPro" id="IPR050900">
    <property type="entry name" value="Transposase_IS3/IS150/IS904"/>
</dbReference>
<protein>
    <recommendedName>
        <fullName evidence="1">HTH-like domain-containing protein</fullName>
    </recommendedName>
</protein>
<accession>A0AA86JWD8</accession>
<dbReference type="Pfam" id="PF13276">
    <property type="entry name" value="HTH_21"/>
    <property type="match status" value="1"/>
</dbReference>
<feature type="domain" description="HTH-like" evidence="1">
    <location>
        <begin position="65"/>
        <end position="116"/>
    </location>
</feature>
<dbReference type="InterPro" id="IPR025948">
    <property type="entry name" value="HTH-like_dom"/>
</dbReference>
<comment type="caution">
    <text evidence="2">The sequence shown here is derived from an EMBL/GenBank/DDBJ whole genome shotgun (WGS) entry which is preliminary data.</text>
</comment>
<dbReference type="Proteomes" id="UP000789738">
    <property type="component" value="Unassembled WGS sequence"/>
</dbReference>
<dbReference type="PANTHER" id="PTHR46889:SF5">
    <property type="entry name" value="INTEGRASE PROTEIN"/>
    <property type="match status" value="1"/>
</dbReference>
<dbReference type="EMBL" id="CAKJVE010000001">
    <property type="protein sequence ID" value="CAG9701529.1"/>
    <property type="molecule type" value="Genomic_DNA"/>
</dbReference>
<gene>
    <name evidence="2" type="ORF">CNEO_10063</name>
</gene>
<dbReference type="PANTHER" id="PTHR46889">
    <property type="entry name" value="TRANSPOSASE INSF FOR INSERTION SEQUENCE IS3B-RELATED"/>
    <property type="match status" value="1"/>
</dbReference>
<evidence type="ECO:0000259" key="1">
    <source>
        <dbReference type="Pfam" id="PF13276"/>
    </source>
</evidence>
<proteinExistence type="predicted"/>
<evidence type="ECO:0000313" key="3">
    <source>
        <dbReference type="Proteomes" id="UP000789738"/>
    </source>
</evidence>
<sequence>MKKGKLVAAEVFSLIEGLINDSTKNHFSVSHLCAIADVSRSGYYRYLKNKLLQIERNNSDLVARDNILKVFNYRGYKKGSRSVKMILKDSFGITYNRKRIQRIMRKYNIVCPIRKANPYKRMAKATKEHRVVPNLLNRNFKQEVAGKVLLTDITYLPYGNNQMAYLSTIKDGSTNEILSYNISDNLELDIAMTTIRNLISNRDFKLANGAFIHSDQGAHV</sequence>
<organism evidence="2 3">
    <name type="scientific">Clostridium neonatale</name>
    <dbReference type="NCBI Taxonomy" id="137838"/>
    <lineage>
        <taxon>Bacteria</taxon>
        <taxon>Bacillati</taxon>
        <taxon>Bacillota</taxon>
        <taxon>Clostridia</taxon>
        <taxon>Eubacteriales</taxon>
        <taxon>Clostridiaceae</taxon>
        <taxon>Clostridium</taxon>
    </lineage>
</organism>
<dbReference type="InterPro" id="IPR012337">
    <property type="entry name" value="RNaseH-like_sf"/>
</dbReference>
<reference evidence="2" key="1">
    <citation type="submission" date="2021-10" db="EMBL/GenBank/DDBJ databases">
        <authorList>
            <person name="Mesa V."/>
        </authorList>
    </citation>
    <scope>NUCLEOTIDE SEQUENCE</scope>
    <source>
        <strain evidence="2">CC3_PB</strain>
    </source>
</reference>
<name>A0AA86JWD8_9CLOT</name>
<dbReference type="AlphaFoldDB" id="A0AA86JWD8"/>